<dbReference type="Proteomes" id="UP000887159">
    <property type="component" value="Unassembled WGS sequence"/>
</dbReference>
<dbReference type="AlphaFoldDB" id="A0A8X6V9E1"/>
<dbReference type="EMBL" id="BMAU01021214">
    <property type="protein sequence ID" value="GFX99707.1"/>
    <property type="molecule type" value="Genomic_DNA"/>
</dbReference>
<organism evidence="1 2">
    <name type="scientific">Trichonephila clavipes</name>
    <name type="common">Golden silk orbweaver</name>
    <name type="synonym">Nephila clavipes</name>
    <dbReference type="NCBI Taxonomy" id="2585209"/>
    <lineage>
        <taxon>Eukaryota</taxon>
        <taxon>Metazoa</taxon>
        <taxon>Ecdysozoa</taxon>
        <taxon>Arthropoda</taxon>
        <taxon>Chelicerata</taxon>
        <taxon>Arachnida</taxon>
        <taxon>Araneae</taxon>
        <taxon>Araneomorphae</taxon>
        <taxon>Entelegynae</taxon>
        <taxon>Araneoidea</taxon>
        <taxon>Nephilidae</taxon>
        <taxon>Trichonephila</taxon>
    </lineage>
</organism>
<name>A0A8X6V9E1_TRICX</name>
<evidence type="ECO:0000313" key="1">
    <source>
        <dbReference type="EMBL" id="GFX99707.1"/>
    </source>
</evidence>
<reference evidence="1" key="1">
    <citation type="submission" date="2020-08" db="EMBL/GenBank/DDBJ databases">
        <title>Multicomponent nature underlies the extraordinary mechanical properties of spider dragline silk.</title>
        <authorList>
            <person name="Kono N."/>
            <person name="Nakamura H."/>
            <person name="Mori M."/>
            <person name="Yoshida Y."/>
            <person name="Ohtoshi R."/>
            <person name="Malay A.D."/>
            <person name="Moran D.A.P."/>
            <person name="Tomita M."/>
            <person name="Numata K."/>
            <person name="Arakawa K."/>
        </authorList>
    </citation>
    <scope>NUCLEOTIDE SEQUENCE</scope>
</reference>
<keyword evidence="2" id="KW-1185">Reference proteome</keyword>
<protein>
    <submittedName>
        <fullName evidence="1">Uncharacterized protein</fullName>
    </submittedName>
</protein>
<comment type="caution">
    <text evidence="1">The sequence shown here is derived from an EMBL/GenBank/DDBJ whole genome shotgun (WGS) entry which is preliminary data.</text>
</comment>
<evidence type="ECO:0000313" key="2">
    <source>
        <dbReference type="Proteomes" id="UP000887159"/>
    </source>
</evidence>
<sequence>MRGTTPNRGVDVWASRAAHVMGATIPNVIQLGAFVWFKKTLGPLVKILPVPGWWPMKQLTVRMHFLCCGGLCDDWSVESILSLVFV</sequence>
<accession>A0A8X6V9E1</accession>
<gene>
    <name evidence="1" type="primary">NCL1_36562</name>
    <name evidence="1" type="ORF">TNCV_3053641</name>
</gene>
<proteinExistence type="predicted"/>